<organism evidence="1 2">
    <name type="scientific">Pelagomonas calceolata</name>
    <dbReference type="NCBI Taxonomy" id="35677"/>
    <lineage>
        <taxon>Eukaryota</taxon>
        <taxon>Sar</taxon>
        <taxon>Stramenopiles</taxon>
        <taxon>Ochrophyta</taxon>
        <taxon>Pelagophyceae</taxon>
        <taxon>Pelagomonadales</taxon>
        <taxon>Pelagomonadaceae</taxon>
        <taxon>Pelagomonas</taxon>
    </lineage>
</organism>
<protein>
    <submittedName>
        <fullName evidence="1">Uncharacterized protein</fullName>
    </submittedName>
</protein>
<proteinExistence type="predicted"/>
<feature type="non-terminal residue" evidence="1">
    <location>
        <position position="1"/>
    </location>
</feature>
<reference evidence="1" key="1">
    <citation type="submission" date="2021-11" db="EMBL/GenBank/DDBJ databases">
        <authorList>
            <consortium name="Genoscope - CEA"/>
            <person name="William W."/>
        </authorList>
    </citation>
    <scope>NUCLEOTIDE SEQUENCE</scope>
</reference>
<dbReference type="Proteomes" id="UP000789595">
    <property type="component" value="Unassembled WGS sequence"/>
</dbReference>
<name>A0A8J2SPP1_9STRA</name>
<keyword evidence="2" id="KW-1185">Reference proteome</keyword>
<evidence type="ECO:0000313" key="1">
    <source>
        <dbReference type="EMBL" id="CAH0371097.1"/>
    </source>
</evidence>
<gene>
    <name evidence="1" type="ORF">PECAL_3P10210</name>
</gene>
<evidence type="ECO:0000313" key="2">
    <source>
        <dbReference type="Proteomes" id="UP000789595"/>
    </source>
</evidence>
<dbReference type="AlphaFoldDB" id="A0A8J2SPP1"/>
<comment type="caution">
    <text evidence="1">The sequence shown here is derived from an EMBL/GenBank/DDBJ whole genome shotgun (WGS) entry which is preliminary data.</text>
</comment>
<dbReference type="EMBL" id="CAKKNE010000003">
    <property type="protein sequence ID" value="CAH0371097.1"/>
    <property type="molecule type" value="Genomic_DNA"/>
</dbReference>
<accession>A0A8J2SPP1</accession>
<sequence>ARSLWRDRYERAWRFRLEPGTCALGLQLERPLSAYEPRSFGPDAIPAYHQNGLLDVGVLTVRDIKGKNKELRYYVHSEGVDWGPEDVDVDVWLEHPEDEDEDEDYYLHEGILDGCVVYVSSSAAALYDPTRPAVGRRGIRVGSPLRHLLEGFGLSLDDVISACDSRCGSQFRLRGVDNFRFGLGPRENGYSAEDEWEPIPHAPEVPTATREEKLNWPLQTIQIWSGR</sequence>